<dbReference type="GO" id="GO:0006950">
    <property type="term" value="P:response to stress"/>
    <property type="evidence" value="ECO:0007669"/>
    <property type="project" value="TreeGrafter"/>
</dbReference>
<dbReference type="Pfam" id="PF01047">
    <property type="entry name" value="MarR"/>
    <property type="match status" value="1"/>
</dbReference>
<name>A0A4R3KDT7_9BACI</name>
<dbReference type="PRINTS" id="PR00598">
    <property type="entry name" value="HTHMARR"/>
</dbReference>
<keyword evidence="4" id="KW-1185">Reference proteome</keyword>
<evidence type="ECO:0000256" key="1">
    <source>
        <dbReference type="ARBA" id="ARBA00023125"/>
    </source>
</evidence>
<reference evidence="3 4" key="1">
    <citation type="submission" date="2019-03" db="EMBL/GenBank/DDBJ databases">
        <title>Genomic Encyclopedia of Type Strains, Phase IV (KMG-IV): sequencing the most valuable type-strain genomes for metagenomic binning, comparative biology and taxonomic classification.</title>
        <authorList>
            <person name="Goeker M."/>
        </authorList>
    </citation>
    <scope>NUCLEOTIDE SEQUENCE [LARGE SCALE GENOMIC DNA]</scope>
    <source>
        <strain evidence="3 4">DSM 23802</strain>
    </source>
</reference>
<feature type="domain" description="HTH marR-type" evidence="2">
    <location>
        <begin position="2"/>
        <end position="136"/>
    </location>
</feature>
<evidence type="ECO:0000313" key="3">
    <source>
        <dbReference type="EMBL" id="TCS81265.1"/>
    </source>
</evidence>
<dbReference type="GO" id="GO:0003700">
    <property type="term" value="F:DNA-binding transcription factor activity"/>
    <property type="evidence" value="ECO:0007669"/>
    <property type="project" value="InterPro"/>
</dbReference>
<evidence type="ECO:0000313" key="4">
    <source>
        <dbReference type="Proteomes" id="UP000295788"/>
    </source>
</evidence>
<dbReference type="InterPro" id="IPR036388">
    <property type="entry name" value="WH-like_DNA-bd_sf"/>
</dbReference>
<dbReference type="EMBL" id="SMAB01000013">
    <property type="protein sequence ID" value="TCS81265.1"/>
    <property type="molecule type" value="Genomic_DNA"/>
</dbReference>
<dbReference type="GO" id="GO:0003677">
    <property type="term" value="F:DNA binding"/>
    <property type="evidence" value="ECO:0007669"/>
    <property type="project" value="UniProtKB-KW"/>
</dbReference>
<dbReference type="PROSITE" id="PS50995">
    <property type="entry name" value="HTH_MARR_2"/>
    <property type="match status" value="1"/>
</dbReference>
<dbReference type="Proteomes" id="UP000295788">
    <property type="component" value="Unassembled WGS sequence"/>
</dbReference>
<dbReference type="PANTHER" id="PTHR33164">
    <property type="entry name" value="TRANSCRIPTIONAL REGULATOR, MARR FAMILY"/>
    <property type="match status" value="1"/>
</dbReference>
<sequence length="145" mass="17076">MSEALISELEQLFYEMNQLISSEKHRCLREGISLSQIWVLKQLEQDRQKISDLAESMGVSVPAITGLSDKLIIQGLAKRTRSDQDRRIVYLTISEKGRELLKEIRQERQKMMKIYFDGLPDQDLEHLIEIYRKIINNIKKKRNTE</sequence>
<proteinExistence type="predicted"/>
<accession>A0A4R3KDT7</accession>
<dbReference type="PANTHER" id="PTHR33164:SF99">
    <property type="entry name" value="MARR FAMILY REGULATORY PROTEIN"/>
    <property type="match status" value="1"/>
</dbReference>
<dbReference type="InterPro" id="IPR039422">
    <property type="entry name" value="MarR/SlyA-like"/>
</dbReference>
<evidence type="ECO:0000259" key="2">
    <source>
        <dbReference type="PROSITE" id="PS50995"/>
    </source>
</evidence>
<dbReference type="Gene3D" id="1.10.10.10">
    <property type="entry name" value="Winged helix-like DNA-binding domain superfamily/Winged helix DNA-binding domain"/>
    <property type="match status" value="1"/>
</dbReference>
<gene>
    <name evidence="3" type="ORF">EDD72_11323</name>
</gene>
<protein>
    <submittedName>
        <fullName evidence="3">DNA-binding MarR family transcriptional regulator</fullName>
    </submittedName>
</protein>
<dbReference type="SMART" id="SM00347">
    <property type="entry name" value="HTH_MARR"/>
    <property type="match status" value="1"/>
</dbReference>
<dbReference type="InterPro" id="IPR036390">
    <property type="entry name" value="WH_DNA-bd_sf"/>
</dbReference>
<dbReference type="OrthoDB" id="166070at2"/>
<dbReference type="InterPro" id="IPR000835">
    <property type="entry name" value="HTH_MarR-typ"/>
</dbReference>
<dbReference type="RefSeq" id="WP_132769358.1">
    <property type="nucleotide sequence ID" value="NZ_SMAB01000013.1"/>
</dbReference>
<dbReference type="AlphaFoldDB" id="A0A4R3KDT7"/>
<dbReference type="SUPFAM" id="SSF46785">
    <property type="entry name" value="Winged helix' DNA-binding domain"/>
    <property type="match status" value="1"/>
</dbReference>
<keyword evidence="1 3" id="KW-0238">DNA-binding</keyword>
<comment type="caution">
    <text evidence="3">The sequence shown here is derived from an EMBL/GenBank/DDBJ whole genome shotgun (WGS) entry which is preliminary data.</text>
</comment>
<organism evidence="3 4">
    <name type="scientific">Tepidibacillus fermentans</name>
    <dbReference type="NCBI Taxonomy" id="1281767"/>
    <lineage>
        <taxon>Bacteria</taxon>
        <taxon>Bacillati</taxon>
        <taxon>Bacillota</taxon>
        <taxon>Bacilli</taxon>
        <taxon>Bacillales</taxon>
        <taxon>Bacillaceae</taxon>
        <taxon>Tepidibacillus</taxon>
    </lineage>
</organism>